<name>A0A1J5SVP8_9ZZZZ</name>
<dbReference type="SUPFAM" id="SSF55961">
    <property type="entry name" value="Bet v1-like"/>
    <property type="match status" value="1"/>
</dbReference>
<dbReference type="Pfam" id="PF08327">
    <property type="entry name" value="AHSA1"/>
    <property type="match status" value="1"/>
</dbReference>
<reference evidence="3" key="1">
    <citation type="submission" date="2016-10" db="EMBL/GenBank/DDBJ databases">
        <title>Sequence of Gallionella enrichment culture.</title>
        <authorList>
            <person name="Poehlein A."/>
            <person name="Muehling M."/>
            <person name="Daniel R."/>
        </authorList>
    </citation>
    <scope>NUCLEOTIDE SEQUENCE</scope>
</reference>
<dbReference type="InterPro" id="IPR013538">
    <property type="entry name" value="ASHA1/2-like_C"/>
</dbReference>
<gene>
    <name evidence="3" type="ORF">GALL_96450</name>
</gene>
<dbReference type="InterPro" id="IPR023393">
    <property type="entry name" value="START-like_dom_sf"/>
</dbReference>
<evidence type="ECO:0000256" key="1">
    <source>
        <dbReference type="ARBA" id="ARBA00006817"/>
    </source>
</evidence>
<dbReference type="AlphaFoldDB" id="A0A1J5SVP8"/>
<organism evidence="3">
    <name type="scientific">mine drainage metagenome</name>
    <dbReference type="NCBI Taxonomy" id="410659"/>
    <lineage>
        <taxon>unclassified sequences</taxon>
        <taxon>metagenomes</taxon>
        <taxon>ecological metagenomes</taxon>
    </lineage>
</organism>
<accession>A0A1J5SVP8</accession>
<feature type="domain" description="Activator of Hsp90 ATPase homologue 1/2-like C-terminal" evidence="2">
    <location>
        <begin position="25"/>
        <end position="158"/>
    </location>
</feature>
<proteinExistence type="inferred from homology"/>
<dbReference type="EMBL" id="MLJW01000033">
    <property type="protein sequence ID" value="OIR08144.1"/>
    <property type="molecule type" value="Genomic_DNA"/>
</dbReference>
<protein>
    <recommendedName>
        <fullName evidence="2">Activator of Hsp90 ATPase homologue 1/2-like C-terminal domain-containing protein</fullName>
    </recommendedName>
</protein>
<evidence type="ECO:0000259" key="2">
    <source>
        <dbReference type="Pfam" id="PF08327"/>
    </source>
</evidence>
<comment type="caution">
    <text evidence="3">The sequence shown here is derived from an EMBL/GenBank/DDBJ whole genome shotgun (WGS) entry which is preliminary data.</text>
</comment>
<comment type="similarity">
    <text evidence="1">Belongs to the AHA1 family.</text>
</comment>
<evidence type="ECO:0000313" key="3">
    <source>
        <dbReference type="EMBL" id="OIR08144.1"/>
    </source>
</evidence>
<sequence>MSQTSPDRSHESESDFDLRLAVEIDAPPERVFELWTTRLPDWWGPHGMTTRVVAMDLRAGGAFQTVMRTPDGTEIPTRGVFLEVVANRRIVFTDAYEPSWKPAPGHFMTAVIDFVPLPGGRMLLAACARHKSAEDRAAHEQMGFHEGWGESFAKLAALARGA</sequence>
<dbReference type="Gene3D" id="3.30.530.20">
    <property type="match status" value="1"/>
</dbReference>